<sequence>MRDWWVRRGWLSRREAVRDLVGCAVAIVVPFGVAALFLLQVAAAVAAQQGHGVHGQWTATSLHHAAKGPGTTWYGVFVPDGDGPAQPDVALFHTVDGIDVGRSVPAIVAGTPEHVFAASNTTAWVAPCVWAAVFSGLAALVTWFVAHHVRPVA</sequence>
<protein>
    <submittedName>
        <fullName evidence="2">Uncharacterized protein</fullName>
    </submittedName>
</protein>
<gene>
    <name evidence="2" type="ORF">IW245_002001</name>
</gene>
<dbReference type="RefSeq" id="WP_197002867.1">
    <property type="nucleotide sequence ID" value="NZ_BONS01000002.1"/>
</dbReference>
<comment type="caution">
    <text evidence="2">The sequence shown here is derived from an EMBL/GenBank/DDBJ whole genome shotgun (WGS) entry which is preliminary data.</text>
</comment>
<dbReference type="EMBL" id="JADOUF010000001">
    <property type="protein sequence ID" value="MBG6135807.1"/>
    <property type="molecule type" value="Genomic_DNA"/>
</dbReference>
<feature type="transmembrane region" description="Helical" evidence="1">
    <location>
        <begin position="124"/>
        <end position="146"/>
    </location>
</feature>
<keyword evidence="1" id="KW-0812">Transmembrane</keyword>
<evidence type="ECO:0000313" key="2">
    <source>
        <dbReference type="EMBL" id="MBG6135807.1"/>
    </source>
</evidence>
<dbReference type="AlphaFoldDB" id="A0A8J7KP18"/>
<keyword evidence="1" id="KW-0472">Membrane</keyword>
<keyword evidence="1" id="KW-1133">Transmembrane helix</keyword>
<evidence type="ECO:0000256" key="1">
    <source>
        <dbReference type="SAM" id="Phobius"/>
    </source>
</evidence>
<dbReference type="Proteomes" id="UP000622552">
    <property type="component" value="Unassembled WGS sequence"/>
</dbReference>
<organism evidence="2 3">
    <name type="scientific">Longispora fulva</name>
    <dbReference type="NCBI Taxonomy" id="619741"/>
    <lineage>
        <taxon>Bacteria</taxon>
        <taxon>Bacillati</taxon>
        <taxon>Actinomycetota</taxon>
        <taxon>Actinomycetes</taxon>
        <taxon>Micromonosporales</taxon>
        <taxon>Micromonosporaceae</taxon>
        <taxon>Longispora</taxon>
    </lineage>
</organism>
<feature type="transmembrane region" description="Helical" evidence="1">
    <location>
        <begin position="20"/>
        <end position="47"/>
    </location>
</feature>
<evidence type="ECO:0000313" key="3">
    <source>
        <dbReference type="Proteomes" id="UP000622552"/>
    </source>
</evidence>
<keyword evidence="3" id="KW-1185">Reference proteome</keyword>
<name>A0A8J7KP18_9ACTN</name>
<proteinExistence type="predicted"/>
<accession>A0A8J7KP18</accession>
<reference evidence="2" key="1">
    <citation type="submission" date="2020-11" db="EMBL/GenBank/DDBJ databases">
        <title>Sequencing the genomes of 1000 actinobacteria strains.</title>
        <authorList>
            <person name="Klenk H.-P."/>
        </authorList>
    </citation>
    <scope>NUCLEOTIDE SEQUENCE</scope>
    <source>
        <strain evidence="2">DSM 45356</strain>
    </source>
</reference>